<dbReference type="EnsemblPlants" id="evm.model.10.644">
    <property type="protein sequence ID" value="cds.evm.model.10.644"/>
    <property type="gene ID" value="evm.TU.10.644"/>
</dbReference>
<evidence type="ECO:0000313" key="1">
    <source>
        <dbReference type="EnsemblPlants" id="cds.evm.model.10.644"/>
    </source>
</evidence>
<protein>
    <submittedName>
        <fullName evidence="1">Uncharacterized protein</fullName>
    </submittedName>
</protein>
<dbReference type="EMBL" id="UZAU01000810">
    <property type="status" value="NOT_ANNOTATED_CDS"/>
    <property type="molecule type" value="Genomic_DNA"/>
</dbReference>
<organism evidence="1 2">
    <name type="scientific">Cannabis sativa</name>
    <name type="common">Hemp</name>
    <name type="synonym">Marijuana</name>
    <dbReference type="NCBI Taxonomy" id="3483"/>
    <lineage>
        <taxon>Eukaryota</taxon>
        <taxon>Viridiplantae</taxon>
        <taxon>Streptophyta</taxon>
        <taxon>Embryophyta</taxon>
        <taxon>Tracheophyta</taxon>
        <taxon>Spermatophyta</taxon>
        <taxon>Magnoliopsida</taxon>
        <taxon>eudicotyledons</taxon>
        <taxon>Gunneridae</taxon>
        <taxon>Pentapetalae</taxon>
        <taxon>rosids</taxon>
        <taxon>fabids</taxon>
        <taxon>Rosales</taxon>
        <taxon>Cannabaceae</taxon>
        <taxon>Cannabis</taxon>
    </lineage>
</organism>
<dbReference type="Proteomes" id="UP000596661">
    <property type="component" value="Unassembled WGS sequence"/>
</dbReference>
<sequence length="145" mass="15998">MKELKAILNEHLSHISPPLLPSTGSENNVSPITTQAMNDDMVSRLRVSNTCTSWVPKQGQSLGSPINGSGFVANTGSHINGPTLFRAKQCTAPLPIKRLTPSKMRDKENVSFASLVMRNTVLGINVRIKSLFYVVLMRITMTYFH</sequence>
<dbReference type="AlphaFoldDB" id="A0A803QPR5"/>
<accession>A0A803QPR5</accession>
<reference evidence="1" key="1">
    <citation type="submission" date="2021-03" db="UniProtKB">
        <authorList>
            <consortium name="EnsemblPlants"/>
        </authorList>
    </citation>
    <scope>IDENTIFICATION</scope>
</reference>
<keyword evidence="2" id="KW-1185">Reference proteome</keyword>
<name>A0A803QPR5_CANSA</name>
<evidence type="ECO:0000313" key="2">
    <source>
        <dbReference type="Proteomes" id="UP000596661"/>
    </source>
</evidence>
<proteinExistence type="predicted"/>
<dbReference type="Gramene" id="evm.model.10.644">
    <property type="protein sequence ID" value="cds.evm.model.10.644"/>
    <property type="gene ID" value="evm.TU.10.644"/>
</dbReference>